<feature type="signal peptide" evidence="1">
    <location>
        <begin position="1"/>
        <end position="15"/>
    </location>
</feature>
<dbReference type="GeneID" id="6079464"/>
<accession>B0DIC9</accession>
<proteinExistence type="predicted"/>
<evidence type="ECO:0000313" key="3">
    <source>
        <dbReference type="EMBL" id="EDR05668.1"/>
    </source>
</evidence>
<protein>
    <submittedName>
        <fullName evidence="3">Predicted protein</fullName>
    </submittedName>
</protein>
<sequence length="426" mass="47769">MYYLIIILAATHVNGYGVKNYPPDNELQSSLLQYAKERLTVDQRLQRLKVDHGLDIKSSKLAQLNNKFSVPSVRKPLPRDMATQAVLEKVAEDLTQGNGVGTIATLLCNEGISLPRDFIRNVLANHAPEGLARRFPGANRIHRSALVSIGPNHQHHADGHDKLNAQALNMGGVGFGIYGIKDQWTSFVLALVVVPNNRLACTTGHVHLDTVETTGIIPITFIMDKGSETAYIFANQTGLRAAYAPDIDATRFPAAQHLRSVHNTPIEGLWHWFLKTFGFNVRDFIRQGYLDGIYNPNNPVHPQLFYWLWPKILQLQLDIFVEYWNNHKIRYQKDKPNMSGQTPRHAFTVPPEAPYENCGIKVDRAVTDALRGQIPVSREDSMRWVDESFEKAAEDAYNVIGRPPLSMAVGWSVFSSMAQLIDQVGS</sequence>
<name>B0DIC9_LACBS</name>
<feature type="chain" id="PRO_5013311193" evidence="1">
    <location>
        <begin position="16"/>
        <end position="426"/>
    </location>
</feature>
<dbReference type="InterPro" id="IPR058913">
    <property type="entry name" value="Integrase_dom_put"/>
</dbReference>
<keyword evidence="1" id="KW-0732">Signal</keyword>
<dbReference type="PANTHER" id="PTHR46177:SF1">
    <property type="entry name" value="INTEGRASE CATALYTIC DOMAIN-CONTAINING PROTEIN"/>
    <property type="match status" value="1"/>
</dbReference>
<keyword evidence="4" id="KW-1185">Reference proteome</keyword>
<dbReference type="OrthoDB" id="6017046at2759"/>
<dbReference type="RefSeq" id="XP_001883772.1">
    <property type="nucleotide sequence ID" value="XM_001883737.1"/>
</dbReference>
<dbReference type="EMBL" id="DS547112">
    <property type="protein sequence ID" value="EDR05668.1"/>
    <property type="molecule type" value="Genomic_DNA"/>
</dbReference>
<dbReference type="Proteomes" id="UP000001194">
    <property type="component" value="Unassembled WGS sequence"/>
</dbReference>
<reference evidence="3 4" key="1">
    <citation type="journal article" date="2008" name="Nature">
        <title>The genome of Laccaria bicolor provides insights into mycorrhizal symbiosis.</title>
        <authorList>
            <person name="Martin F."/>
            <person name="Aerts A."/>
            <person name="Ahren D."/>
            <person name="Brun A."/>
            <person name="Danchin E.G.J."/>
            <person name="Duchaussoy F."/>
            <person name="Gibon J."/>
            <person name="Kohler A."/>
            <person name="Lindquist E."/>
            <person name="Pereda V."/>
            <person name="Salamov A."/>
            <person name="Shapiro H.J."/>
            <person name="Wuyts J."/>
            <person name="Blaudez D."/>
            <person name="Buee M."/>
            <person name="Brokstein P."/>
            <person name="Canbaeck B."/>
            <person name="Cohen D."/>
            <person name="Courty P.E."/>
            <person name="Coutinho P.M."/>
            <person name="Delaruelle C."/>
            <person name="Detter J.C."/>
            <person name="Deveau A."/>
            <person name="DiFazio S."/>
            <person name="Duplessis S."/>
            <person name="Fraissinet-Tachet L."/>
            <person name="Lucic E."/>
            <person name="Frey-Klett P."/>
            <person name="Fourrey C."/>
            <person name="Feussner I."/>
            <person name="Gay G."/>
            <person name="Grimwood J."/>
            <person name="Hoegger P.J."/>
            <person name="Jain P."/>
            <person name="Kilaru S."/>
            <person name="Labbe J."/>
            <person name="Lin Y.C."/>
            <person name="Legue V."/>
            <person name="Le Tacon F."/>
            <person name="Marmeisse R."/>
            <person name="Melayah D."/>
            <person name="Montanini B."/>
            <person name="Muratet M."/>
            <person name="Nehls U."/>
            <person name="Niculita-Hirzel H."/>
            <person name="Oudot-Le Secq M.P."/>
            <person name="Peter M."/>
            <person name="Quesneville H."/>
            <person name="Rajashekar B."/>
            <person name="Reich M."/>
            <person name="Rouhier N."/>
            <person name="Schmutz J."/>
            <person name="Yin T."/>
            <person name="Chalot M."/>
            <person name="Henrissat B."/>
            <person name="Kuees U."/>
            <person name="Lucas S."/>
            <person name="Van de Peer Y."/>
            <person name="Podila G.K."/>
            <person name="Polle A."/>
            <person name="Pukkila P.J."/>
            <person name="Richardson P.M."/>
            <person name="Rouze P."/>
            <person name="Sanders I.R."/>
            <person name="Stajich J.E."/>
            <person name="Tunlid A."/>
            <person name="Tuskan G."/>
            <person name="Grigoriev I.V."/>
        </authorList>
    </citation>
    <scope>NUCLEOTIDE SEQUENCE [LARGE SCALE GENOMIC DNA]</scope>
    <source>
        <strain evidence="4">S238N-H82 / ATCC MYA-4686</strain>
    </source>
</reference>
<dbReference type="AlphaFoldDB" id="B0DIC9"/>
<dbReference type="PANTHER" id="PTHR46177">
    <property type="entry name" value="INTEGRASE CATALYTIC DOMAIN-CONTAINING PROTEIN"/>
    <property type="match status" value="1"/>
</dbReference>
<evidence type="ECO:0000256" key="1">
    <source>
        <dbReference type="SAM" id="SignalP"/>
    </source>
</evidence>
<dbReference type="HOGENOM" id="CLU_039761_0_0_1"/>
<dbReference type="InParanoid" id="B0DIC9"/>
<organism evidence="4">
    <name type="scientific">Laccaria bicolor (strain S238N-H82 / ATCC MYA-4686)</name>
    <name type="common">Bicoloured deceiver</name>
    <name type="synonym">Laccaria laccata var. bicolor</name>
    <dbReference type="NCBI Taxonomy" id="486041"/>
    <lineage>
        <taxon>Eukaryota</taxon>
        <taxon>Fungi</taxon>
        <taxon>Dikarya</taxon>
        <taxon>Basidiomycota</taxon>
        <taxon>Agaricomycotina</taxon>
        <taxon>Agaricomycetes</taxon>
        <taxon>Agaricomycetidae</taxon>
        <taxon>Agaricales</taxon>
        <taxon>Agaricineae</taxon>
        <taxon>Hydnangiaceae</taxon>
        <taxon>Laccaria</taxon>
    </lineage>
</organism>
<feature type="domain" description="Integrase core" evidence="2">
    <location>
        <begin position="150"/>
        <end position="335"/>
    </location>
</feature>
<dbReference type="Pfam" id="PF24764">
    <property type="entry name" value="rva_4"/>
    <property type="match status" value="1"/>
</dbReference>
<dbReference type="STRING" id="486041.B0DIC9"/>
<evidence type="ECO:0000259" key="2">
    <source>
        <dbReference type="Pfam" id="PF24764"/>
    </source>
</evidence>
<gene>
    <name evidence="3" type="ORF">LACBIDRAFT_302810</name>
</gene>
<dbReference type="KEGG" id="lbc:LACBIDRAFT_302810"/>
<evidence type="ECO:0000313" key="4">
    <source>
        <dbReference type="Proteomes" id="UP000001194"/>
    </source>
</evidence>